<dbReference type="PANTHER" id="PTHR45822:SF5">
    <property type="entry name" value="FREE FATTY ACID RECEPTOR 2"/>
    <property type="match status" value="1"/>
</dbReference>
<evidence type="ECO:0000313" key="13">
    <source>
        <dbReference type="Proteomes" id="UP001190640"/>
    </source>
</evidence>
<dbReference type="GO" id="GO:0004930">
    <property type="term" value="F:G protein-coupled receptor activity"/>
    <property type="evidence" value="ECO:0007669"/>
    <property type="project" value="UniProtKB-KW"/>
</dbReference>
<keyword evidence="13" id="KW-1185">Reference proteome</keyword>
<evidence type="ECO:0000259" key="12">
    <source>
        <dbReference type="PROSITE" id="PS50262"/>
    </source>
</evidence>
<feature type="transmembrane region" description="Helical" evidence="11">
    <location>
        <begin position="180"/>
        <end position="197"/>
    </location>
</feature>
<dbReference type="PRINTS" id="PR00237">
    <property type="entry name" value="GPCRRHODOPSN"/>
</dbReference>
<keyword evidence="7 9" id="KW-0675">Receptor</keyword>
<sequence length="380" mass="42584">MASETAVLAIFLFTFLTGLPSNLLAFYTFLVKLRHKPTPIDILLLNLTLSDIILLLFLPFKMTEVSSHMTWTLPAFLCPLTSCCFYGSMYTSSLFLTSVSVDRYLSVAYPIKYKLNRRPVHAIVASIFIWLLACSHCSIIYVARHGGSNETLPYSPNTSHCYENFSPEQLPVILSVRLELSLFFFCLPFIITIFCYMNIIRILNSLSNVQSCKKQRAVGLAVATLLNFVICFALYNISHIVGFIQKEEPPWRVEGFLLSTLNTSVDPVIFFFSSKAIRRTFSDCWGVVCFELQALVQCCKRPTDNDEGADAGRISNSSLHSGYRGGDVQTETVLDQTAKTWETGAQNIPQQVQGTVHQESPAPWLKSKVHMDSKSGDPPP</sequence>
<comment type="subcellular location">
    <subcellularLocation>
        <location evidence="1">Cell membrane</location>
        <topology evidence="1">Multi-pass membrane protein</topology>
    </subcellularLocation>
</comment>
<feature type="region of interest" description="Disordered" evidence="10">
    <location>
        <begin position="305"/>
        <end position="326"/>
    </location>
</feature>
<dbReference type="PROSITE" id="PS50262">
    <property type="entry name" value="G_PROTEIN_RECEP_F1_2"/>
    <property type="match status" value="1"/>
</dbReference>
<dbReference type="PANTHER" id="PTHR45822">
    <property type="entry name" value="FREE FATTY ACID RECEPTOR 2-RELATED"/>
    <property type="match status" value="1"/>
</dbReference>
<comment type="similarity">
    <text evidence="9">Belongs to the G-protein coupled receptor 1 family.</text>
</comment>
<feature type="transmembrane region" description="Helical" evidence="11">
    <location>
        <begin position="217"/>
        <end position="235"/>
    </location>
</feature>
<organism evidence="13 14">
    <name type="scientific">Eublepharis macularius</name>
    <name type="common">Leopard gecko</name>
    <name type="synonym">Cyrtodactylus macularius</name>
    <dbReference type="NCBI Taxonomy" id="481883"/>
    <lineage>
        <taxon>Eukaryota</taxon>
        <taxon>Metazoa</taxon>
        <taxon>Chordata</taxon>
        <taxon>Craniata</taxon>
        <taxon>Vertebrata</taxon>
        <taxon>Euteleostomi</taxon>
        <taxon>Lepidosauria</taxon>
        <taxon>Squamata</taxon>
        <taxon>Bifurcata</taxon>
        <taxon>Gekkota</taxon>
        <taxon>Eublepharidae</taxon>
        <taxon>Eublepharinae</taxon>
        <taxon>Eublepharis</taxon>
    </lineage>
</organism>
<dbReference type="Pfam" id="PF00001">
    <property type="entry name" value="7tm_1"/>
    <property type="match status" value="1"/>
</dbReference>
<accession>A0AA97KG90</accession>
<evidence type="ECO:0000313" key="14">
    <source>
        <dbReference type="RefSeq" id="XP_054854879.1"/>
    </source>
</evidence>
<feature type="region of interest" description="Disordered" evidence="10">
    <location>
        <begin position="345"/>
        <end position="380"/>
    </location>
</feature>
<evidence type="ECO:0000256" key="5">
    <source>
        <dbReference type="ARBA" id="ARBA00023040"/>
    </source>
</evidence>
<dbReference type="Proteomes" id="UP001190640">
    <property type="component" value="Chromosome 15"/>
</dbReference>
<dbReference type="GO" id="GO:0071398">
    <property type="term" value="P:cellular response to fatty acid"/>
    <property type="evidence" value="ECO:0007669"/>
    <property type="project" value="TreeGrafter"/>
</dbReference>
<dbReference type="InterPro" id="IPR013312">
    <property type="entry name" value="GPR40-rel_orph"/>
</dbReference>
<evidence type="ECO:0000256" key="3">
    <source>
        <dbReference type="ARBA" id="ARBA00022692"/>
    </source>
</evidence>
<dbReference type="Gene3D" id="1.20.1070.10">
    <property type="entry name" value="Rhodopsin 7-helix transmembrane proteins"/>
    <property type="match status" value="1"/>
</dbReference>
<dbReference type="KEGG" id="emc:129342947"/>
<feature type="domain" description="G-protein coupled receptors family 1 profile" evidence="12">
    <location>
        <begin position="21"/>
        <end position="270"/>
    </location>
</feature>
<dbReference type="InterPro" id="IPR017452">
    <property type="entry name" value="GPCR_Rhodpsn_7TM"/>
</dbReference>
<keyword evidence="3 9" id="KW-0812">Transmembrane</keyword>
<dbReference type="CDD" id="cd15170">
    <property type="entry name" value="7tmA_FFAR2_FFAR3"/>
    <property type="match status" value="1"/>
</dbReference>
<feature type="transmembrane region" description="Helical" evidence="11">
    <location>
        <begin position="42"/>
        <end position="60"/>
    </location>
</feature>
<dbReference type="PROSITE" id="PS00237">
    <property type="entry name" value="G_PROTEIN_RECEP_F1_1"/>
    <property type="match status" value="1"/>
</dbReference>
<dbReference type="InterPro" id="IPR000276">
    <property type="entry name" value="GPCR_Rhodpsn"/>
</dbReference>
<keyword evidence="2" id="KW-1003">Cell membrane</keyword>
<gene>
    <name evidence="14" type="primary">LOC129342947</name>
</gene>
<evidence type="ECO:0000256" key="6">
    <source>
        <dbReference type="ARBA" id="ARBA00023136"/>
    </source>
</evidence>
<dbReference type="GO" id="GO:0005886">
    <property type="term" value="C:plasma membrane"/>
    <property type="evidence" value="ECO:0007669"/>
    <property type="project" value="UniProtKB-SubCell"/>
</dbReference>
<evidence type="ECO:0000256" key="1">
    <source>
        <dbReference type="ARBA" id="ARBA00004651"/>
    </source>
</evidence>
<feature type="transmembrane region" description="Helical" evidence="11">
    <location>
        <begin position="72"/>
        <end position="99"/>
    </location>
</feature>
<evidence type="ECO:0000256" key="7">
    <source>
        <dbReference type="ARBA" id="ARBA00023170"/>
    </source>
</evidence>
<dbReference type="AlphaFoldDB" id="A0AA97KG90"/>
<feature type="compositionally biased region" description="Basic and acidic residues" evidence="10">
    <location>
        <begin position="369"/>
        <end position="380"/>
    </location>
</feature>
<dbReference type="SUPFAM" id="SSF81321">
    <property type="entry name" value="Family A G protein-coupled receptor-like"/>
    <property type="match status" value="1"/>
</dbReference>
<evidence type="ECO:0000256" key="11">
    <source>
        <dbReference type="SAM" id="Phobius"/>
    </source>
</evidence>
<feature type="compositionally biased region" description="Polar residues" evidence="10">
    <location>
        <begin position="345"/>
        <end position="358"/>
    </location>
</feature>
<reference evidence="14" key="1">
    <citation type="submission" date="2025-08" db="UniProtKB">
        <authorList>
            <consortium name="RefSeq"/>
        </authorList>
    </citation>
    <scope>IDENTIFICATION</scope>
    <source>
        <tissue evidence="14">Blood</tissue>
    </source>
</reference>
<proteinExistence type="inferred from homology"/>
<evidence type="ECO:0000256" key="10">
    <source>
        <dbReference type="SAM" id="MobiDB-lite"/>
    </source>
</evidence>
<feature type="transmembrane region" description="Helical" evidence="11">
    <location>
        <begin position="120"/>
        <end position="143"/>
    </location>
</feature>
<keyword evidence="6 11" id="KW-0472">Membrane</keyword>
<evidence type="ECO:0000256" key="9">
    <source>
        <dbReference type="RuleBase" id="RU000688"/>
    </source>
</evidence>
<feature type="transmembrane region" description="Helical" evidence="11">
    <location>
        <begin position="6"/>
        <end position="30"/>
    </location>
</feature>
<dbReference type="RefSeq" id="XP_054854879.1">
    <property type="nucleotide sequence ID" value="XM_054998904.1"/>
</dbReference>
<evidence type="ECO:0000256" key="8">
    <source>
        <dbReference type="ARBA" id="ARBA00023224"/>
    </source>
</evidence>
<keyword evidence="8 9" id="KW-0807">Transducer</keyword>
<name>A0AA97KG90_EUBMA</name>
<keyword evidence="5 9" id="KW-0297">G-protein coupled receptor</keyword>
<evidence type="ECO:0000256" key="4">
    <source>
        <dbReference type="ARBA" id="ARBA00022989"/>
    </source>
</evidence>
<protein>
    <submittedName>
        <fullName evidence="14">Free fatty acid receptor 2-like</fullName>
    </submittedName>
</protein>
<dbReference type="PRINTS" id="PR01904">
    <property type="entry name" value="GPR40FAMILY"/>
</dbReference>
<dbReference type="GeneID" id="129342947"/>
<evidence type="ECO:0000256" key="2">
    <source>
        <dbReference type="ARBA" id="ARBA00022475"/>
    </source>
</evidence>
<keyword evidence="4 11" id="KW-1133">Transmembrane helix</keyword>